<comment type="caution">
    <text evidence="3">The sequence shown here is derived from an EMBL/GenBank/DDBJ whole genome shotgun (WGS) entry which is preliminary data.</text>
</comment>
<reference evidence="3 4" key="1">
    <citation type="submission" date="2018-08" db="EMBL/GenBank/DDBJ databases">
        <title>A genome reference for cultivated species of the human gut microbiota.</title>
        <authorList>
            <person name="Zou Y."/>
            <person name="Xue W."/>
            <person name="Luo G."/>
        </authorList>
    </citation>
    <scope>NUCLEOTIDE SEQUENCE [LARGE SCALE GENOMIC DNA]</scope>
    <source>
        <strain evidence="3 4">AM34-17</strain>
    </source>
</reference>
<evidence type="ECO:0000313" key="5">
    <source>
        <dbReference type="Proteomes" id="UP000482671"/>
    </source>
</evidence>
<dbReference type="InterPro" id="IPR016181">
    <property type="entry name" value="Acyl_CoA_acyltransferase"/>
</dbReference>
<feature type="domain" description="Phosphatidylglycerol lysyltransferase C-terminal" evidence="1">
    <location>
        <begin position="26"/>
        <end position="289"/>
    </location>
</feature>
<dbReference type="SUPFAM" id="SSF55729">
    <property type="entry name" value="Acyl-CoA N-acyltransferases (Nat)"/>
    <property type="match status" value="2"/>
</dbReference>
<dbReference type="Proteomes" id="UP000482671">
    <property type="component" value="Unassembled WGS sequence"/>
</dbReference>
<dbReference type="AlphaFoldDB" id="A0A3E4ZNJ2"/>
<reference evidence="2 5" key="2">
    <citation type="journal article" date="2019" name="Nat. Med.">
        <title>A library of human gut bacterial isolates paired with longitudinal multiomics data enables mechanistic microbiome research.</title>
        <authorList>
            <person name="Poyet M."/>
            <person name="Groussin M."/>
            <person name="Gibbons S.M."/>
            <person name="Avila-Pacheco J."/>
            <person name="Jiang X."/>
            <person name="Kearney S.M."/>
            <person name="Perrotta A.R."/>
            <person name="Berdy B."/>
            <person name="Zhao S."/>
            <person name="Lieberman T.D."/>
            <person name="Swanson P.K."/>
            <person name="Smith M."/>
            <person name="Roesemann S."/>
            <person name="Alexander J.E."/>
            <person name="Rich S.A."/>
            <person name="Livny J."/>
            <person name="Vlamakis H."/>
            <person name="Clish C."/>
            <person name="Bullock K."/>
            <person name="Deik A."/>
            <person name="Scott J."/>
            <person name="Pierce K.A."/>
            <person name="Xavier R.J."/>
            <person name="Alm E.J."/>
        </authorList>
    </citation>
    <scope>NUCLEOTIDE SEQUENCE [LARGE SCALE GENOMIC DNA]</scope>
    <source>
        <strain evidence="2 5">BIOML-A11</strain>
    </source>
</reference>
<dbReference type="PANTHER" id="PTHR41373">
    <property type="entry name" value="DUF2156 DOMAIN-CONTAINING PROTEIN"/>
    <property type="match status" value="1"/>
</dbReference>
<evidence type="ECO:0000313" key="2">
    <source>
        <dbReference type="EMBL" id="MTV00936.1"/>
    </source>
</evidence>
<dbReference type="STRING" id="46503.ERS852463_00376"/>
<gene>
    <name evidence="3" type="ORF">DW828_06615</name>
    <name evidence="2" type="ORF">GME02_04505</name>
</gene>
<dbReference type="RefSeq" id="WP_022322440.1">
    <property type="nucleotide sequence ID" value="NZ_BAABZJ010000001.1"/>
</dbReference>
<sequence length="302" mass="34836">MKIPFKPIEIEDRDIITSFTIPSNYKNCDYSFANICSWRFLYDSEFAIVNGSLLIRFWIENKTRVAYMTPTGQGDLKQAIDLLEADSLEQGHPLCMLGVTPDAKEELEKAIPGGFFYIPERNYFDYIYLREDLATLKGKKYQAKRNHINKFNKKFAYEYIPITPELVPECLQLECKWYKANREDNDEEDLNDERRSIIYALNHYDELGLIGGAICVDHQIVAFTFGAPINHNTFGVHVEKANVNYEGAYAVINKEFASHLPEKYTYVNREEDLGIPGLRQAKLSYNPFILLEKSAAIKKPAK</sequence>
<organism evidence="3 4">
    <name type="scientific">Parabacteroides merdae</name>
    <dbReference type="NCBI Taxonomy" id="46503"/>
    <lineage>
        <taxon>Bacteria</taxon>
        <taxon>Pseudomonadati</taxon>
        <taxon>Bacteroidota</taxon>
        <taxon>Bacteroidia</taxon>
        <taxon>Bacteroidales</taxon>
        <taxon>Tannerellaceae</taxon>
        <taxon>Parabacteroides</taxon>
    </lineage>
</organism>
<dbReference type="Pfam" id="PF09924">
    <property type="entry name" value="LPG_synthase_C"/>
    <property type="match status" value="1"/>
</dbReference>
<dbReference type="Gene3D" id="3.40.630.30">
    <property type="match status" value="1"/>
</dbReference>
<evidence type="ECO:0000313" key="4">
    <source>
        <dbReference type="Proteomes" id="UP000286260"/>
    </source>
</evidence>
<dbReference type="Proteomes" id="UP000286260">
    <property type="component" value="Unassembled WGS sequence"/>
</dbReference>
<dbReference type="EMBL" id="WNDD01000004">
    <property type="protein sequence ID" value="MTV00936.1"/>
    <property type="molecule type" value="Genomic_DNA"/>
</dbReference>
<evidence type="ECO:0000259" key="1">
    <source>
        <dbReference type="Pfam" id="PF09924"/>
    </source>
</evidence>
<protein>
    <submittedName>
        <fullName evidence="3">DUF2156 domain-containing protein</fullName>
    </submittedName>
</protein>
<evidence type="ECO:0000313" key="3">
    <source>
        <dbReference type="EMBL" id="RHC88162.1"/>
    </source>
</evidence>
<proteinExistence type="predicted"/>
<accession>A0A3E4ZNJ2</accession>
<dbReference type="PANTHER" id="PTHR41373:SF1">
    <property type="entry name" value="PHOSPHATIDYLGLYCEROL LYSYLTRANSFERASE C-TERMINAL DOMAIN-CONTAINING PROTEIN"/>
    <property type="match status" value="1"/>
</dbReference>
<dbReference type="InterPro" id="IPR024320">
    <property type="entry name" value="LPG_synthase_C"/>
</dbReference>
<dbReference type="EMBL" id="QSII01000006">
    <property type="protein sequence ID" value="RHC88162.1"/>
    <property type="molecule type" value="Genomic_DNA"/>
</dbReference>
<dbReference type="PIRSF" id="PIRSF018688">
    <property type="entry name" value="UCP018688"/>
    <property type="match status" value="1"/>
</dbReference>
<dbReference type="InterPro" id="IPR016732">
    <property type="entry name" value="UCP018688"/>
</dbReference>
<name>A0A3E4ZNJ2_9BACT</name>